<keyword evidence="1" id="KW-0175">Coiled coil</keyword>
<evidence type="ECO:0000256" key="1">
    <source>
        <dbReference type="SAM" id="Coils"/>
    </source>
</evidence>
<gene>
    <name evidence="2" type="ORF">CUU63_10385</name>
</gene>
<reference evidence="2 3" key="1">
    <citation type="submission" date="2017-12" db="EMBL/GenBank/DDBJ databases">
        <title>Comparative Functional Genomics of Dry Heat Resistant strains isolated from the Viking Spacecraft.</title>
        <authorList>
            <person name="Seuylemezian A."/>
            <person name="Cooper K."/>
            <person name="Vaishampayan P."/>
        </authorList>
    </citation>
    <scope>NUCLEOTIDE SEQUENCE [LARGE SCALE GENOMIC DNA]</scope>
    <source>
        <strain evidence="2 3">V48-19</strain>
    </source>
</reference>
<dbReference type="RefSeq" id="WP_101860528.1">
    <property type="nucleotide sequence ID" value="NZ_JARTAU010000002.1"/>
</dbReference>
<sequence length="67" mass="7971">MSEEVKELRCTVADLIGENERLKEDRKKLARLFVQSLALNISLMDETLPEWRYFAKEEIEKLKELCK</sequence>
<dbReference type="EMBL" id="PGUV01000007">
    <property type="protein sequence ID" value="PLS07686.1"/>
    <property type="molecule type" value="Genomic_DNA"/>
</dbReference>
<evidence type="ECO:0000313" key="2">
    <source>
        <dbReference type="EMBL" id="PLS07686.1"/>
    </source>
</evidence>
<evidence type="ECO:0000313" key="3">
    <source>
        <dbReference type="Proteomes" id="UP000234803"/>
    </source>
</evidence>
<accession>A0A9Q6A9V3</accession>
<proteinExistence type="predicted"/>
<protein>
    <submittedName>
        <fullName evidence="2">Uncharacterized protein</fullName>
    </submittedName>
</protein>
<comment type="caution">
    <text evidence="2">The sequence shown here is derived from an EMBL/GenBank/DDBJ whole genome shotgun (WGS) entry which is preliminary data.</text>
</comment>
<dbReference type="Proteomes" id="UP000234803">
    <property type="component" value="Unassembled WGS sequence"/>
</dbReference>
<name>A0A9Q6A9V3_9BACI</name>
<feature type="coiled-coil region" evidence="1">
    <location>
        <begin position="5"/>
        <end position="32"/>
    </location>
</feature>
<organism evidence="2 3">
    <name type="scientific">Bacillus halotolerans</name>
    <dbReference type="NCBI Taxonomy" id="260554"/>
    <lineage>
        <taxon>Bacteria</taxon>
        <taxon>Bacillati</taxon>
        <taxon>Bacillota</taxon>
        <taxon>Bacilli</taxon>
        <taxon>Bacillales</taxon>
        <taxon>Bacillaceae</taxon>
        <taxon>Bacillus</taxon>
    </lineage>
</organism>
<dbReference type="AlphaFoldDB" id="A0A9Q6A9V3"/>